<dbReference type="AlphaFoldDB" id="A0A0L8VFD2"/>
<evidence type="ECO:0000313" key="8">
    <source>
        <dbReference type="EMBL" id="KOH47151.1"/>
    </source>
</evidence>
<dbReference type="GO" id="GO:0006364">
    <property type="term" value="P:rRNA processing"/>
    <property type="evidence" value="ECO:0007669"/>
    <property type="project" value="UniProtKB-UniRule"/>
</dbReference>
<dbReference type="Gene3D" id="2.30.30.240">
    <property type="entry name" value="PRC-barrel domain"/>
    <property type="match status" value="1"/>
</dbReference>
<dbReference type="InterPro" id="IPR036976">
    <property type="entry name" value="RimM_N_sf"/>
</dbReference>
<comment type="caution">
    <text evidence="8">The sequence shown here is derived from an EMBL/GenBank/DDBJ whole genome shotgun (WGS) entry which is preliminary data.</text>
</comment>
<dbReference type="InterPro" id="IPR011961">
    <property type="entry name" value="RimM"/>
</dbReference>
<dbReference type="InterPro" id="IPR011033">
    <property type="entry name" value="PRC_barrel-like_sf"/>
</dbReference>
<sequence>METIDKNSCQKIGYFQKPHGIKGALSLIFEPQYDLSLEREPTLFLELDGLLVPFFISPEGLRFRSAESAIVQLDWVDNEEQARKLSGVSVFLKEEDLVEPEEEFTVHHLVGFSVSDPQIGQIGTIERVEDYGGNLLFQIQCQGKEVLVPFNEELLIALDEDAKTMVLQCPEGIFDLE</sequence>
<dbReference type="STRING" id="1409788.NC99_00510"/>
<proteinExistence type="inferred from homology"/>
<comment type="subcellular location">
    <subcellularLocation>
        <location evidence="5">Cytoplasm</location>
    </subcellularLocation>
</comment>
<dbReference type="InterPro" id="IPR056792">
    <property type="entry name" value="PRC_RimM"/>
</dbReference>
<comment type="function">
    <text evidence="5">An accessory protein needed during the final step in the assembly of 30S ribosomal subunit, possibly for assembly of the head region. Essential for efficient processing of 16S rRNA. May be needed both before and after RbfA during the maturation of 16S rRNA. It has affinity for free ribosomal 30S subunits but not for 70S ribosomes.</text>
</comment>
<accession>A0A0L8VFD2</accession>
<reference evidence="9" key="1">
    <citation type="submission" date="2015-07" db="EMBL/GenBank/DDBJ databases">
        <title>Genome sequencing of Sunxiuqinia dokdonensis strain SK.</title>
        <authorList>
            <person name="Ahn S."/>
            <person name="Kim B.-C."/>
        </authorList>
    </citation>
    <scope>NUCLEOTIDE SEQUENCE [LARGE SCALE GENOMIC DNA]</scope>
    <source>
        <strain evidence="9">SK</strain>
    </source>
</reference>
<dbReference type="GO" id="GO:0043022">
    <property type="term" value="F:ribosome binding"/>
    <property type="evidence" value="ECO:0007669"/>
    <property type="project" value="InterPro"/>
</dbReference>
<keyword evidence="3 5" id="KW-0698">rRNA processing</keyword>
<dbReference type="Proteomes" id="UP000036958">
    <property type="component" value="Unassembled WGS sequence"/>
</dbReference>
<organism evidence="8 9">
    <name type="scientific">Sunxiuqinia dokdonensis</name>
    <dbReference type="NCBI Taxonomy" id="1409788"/>
    <lineage>
        <taxon>Bacteria</taxon>
        <taxon>Pseudomonadati</taxon>
        <taxon>Bacteroidota</taxon>
        <taxon>Bacteroidia</taxon>
        <taxon>Marinilabiliales</taxon>
        <taxon>Prolixibacteraceae</taxon>
        <taxon>Sunxiuqinia</taxon>
    </lineage>
</organism>
<dbReference type="SUPFAM" id="SSF50447">
    <property type="entry name" value="Translation proteins"/>
    <property type="match status" value="1"/>
</dbReference>
<evidence type="ECO:0000313" key="9">
    <source>
        <dbReference type="Proteomes" id="UP000036958"/>
    </source>
</evidence>
<comment type="domain">
    <text evidence="5">The PRC barrel domain binds ribosomal protein uS19.</text>
</comment>
<dbReference type="GO" id="GO:0005737">
    <property type="term" value="C:cytoplasm"/>
    <property type="evidence" value="ECO:0007669"/>
    <property type="project" value="UniProtKB-SubCell"/>
</dbReference>
<evidence type="ECO:0000256" key="5">
    <source>
        <dbReference type="HAMAP-Rule" id="MF_00014"/>
    </source>
</evidence>
<feature type="domain" description="Ribosome maturation factor RimM PRC barrel" evidence="7">
    <location>
        <begin position="106"/>
        <end position="173"/>
    </location>
</feature>
<keyword evidence="2 5" id="KW-0690">Ribosome biogenesis</keyword>
<dbReference type="RefSeq" id="WP_053178642.1">
    <property type="nucleotide sequence ID" value="NZ_LGIA01000003.1"/>
</dbReference>
<evidence type="ECO:0000259" key="6">
    <source>
        <dbReference type="Pfam" id="PF01782"/>
    </source>
</evidence>
<feature type="domain" description="RimM N-terminal" evidence="6">
    <location>
        <begin position="12"/>
        <end position="95"/>
    </location>
</feature>
<dbReference type="PANTHER" id="PTHR33692:SF1">
    <property type="entry name" value="RIBOSOME MATURATION FACTOR RIMM"/>
    <property type="match status" value="1"/>
</dbReference>
<dbReference type="NCBIfam" id="TIGR02273">
    <property type="entry name" value="16S_RimM"/>
    <property type="match status" value="1"/>
</dbReference>
<protein>
    <recommendedName>
        <fullName evidence="5">Ribosome maturation factor RimM</fullName>
    </recommendedName>
</protein>
<evidence type="ECO:0000256" key="1">
    <source>
        <dbReference type="ARBA" id="ARBA00022490"/>
    </source>
</evidence>
<gene>
    <name evidence="5" type="primary">rimM</name>
    <name evidence="8" type="ORF">NC99_00510</name>
</gene>
<dbReference type="InterPro" id="IPR002676">
    <property type="entry name" value="RimM_N"/>
</dbReference>
<dbReference type="Pfam" id="PF24986">
    <property type="entry name" value="PRC_RimM"/>
    <property type="match status" value="1"/>
</dbReference>
<evidence type="ECO:0000256" key="3">
    <source>
        <dbReference type="ARBA" id="ARBA00022552"/>
    </source>
</evidence>
<dbReference type="SUPFAM" id="SSF50346">
    <property type="entry name" value="PRC-barrel domain"/>
    <property type="match status" value="1"/>
</dbReference>
<dbReference type="Gene3D" id="2.40.30.60">
    <property type="entry name" value="RimM"/>
    <property type="match status" value="1"/>
</dbReference>
<keyword evidence="9" id="KW-1185">Reference proteome</keyword>
<name>A0A0L8VFD2_9BACT</name>
<comment type="subunit">
    <text evidence="5">Binds ribosomal protein uS19.</text>
</comment>
<dbReference type="GO" id="GO:0005840">
    <property type="term" value="C:ribosome"/>
    <property type="evidence" value="ECO:0007669"/>
    <property type="project" value="InterPro"/>
</dbReference>
<dbReference type="EMBL" id="LGIA01000003">
    <property type="protein sequence ID" value="KOH47151.1"/>
    <property type="molecule type" value="Genomic_DNA"/>
</dbReference>
<dbReference type="Pfam" id="PF01782">
    <property type="entry name" value="RimM"/>
    <property type="match status" value="1"/>
</dbReference>
<dbReference type="PANTHER" id="PTHR33692">
    <property type="entry name" value="RIBOSOME MATURATION FACTOR RIMM"/>
    <property type="match status" value="1"/>
</dbReference>
<keyword evidence="4 5" id="KW-0143">Chaperone</keyword>
<evidence type="ECO:0000256" key="4">
    <source>
        <dbReference type="ARBA" id="ARBA00023186"/>
    </source>
</evidence>
<dbReference type="OrthoDB" id="9810331at2"/>
<keyword evidence="1 5" id="KW-0963">Cytoplasm</keyword>
<comment type="similarity">
    <text evidence="5">Belongs to the RimM family.</text>
</comment>
<evidence type="ECO:0000256" key="2">
    <source>
        <dbReference type="ARBA" id="ARBA00022517"/>
    </source>
</evidence>
<dbReference type="InterPro" id="IPR009000">
    <property type="entry name" value="Transl_B-barrel_sf"/>
</dbReference>
<dbReference type="HAMAP" id="MF_00014">
    <property type="entry name" value="Ribosome_mat_RimM"/>
    <property type="match status" value="1"/>
</dbReference>
<dbReference type="GO" id="GO:0042274">
    <property type="term" value="P:ribosomal small subunit biogenesis"/>
    <property type="evidence" value="ECO:0007669"/>
    <property type="project" value="UniProtKB-UniRule"/>
</dbReference>
<evidence type="ECO:0000259" key="7">
    <source>
        <dbReference type="Pfam" id="PF24986"/>
    </source>
</evidence>